<dbReference type="OrthoDB" id="2085824at2"/>
<comment type="caution">
    <text evidence="1">The sequence shown here is derived from an EMBL/GenBank/DDBJ whole genome shotgun (WGS) entry which is preliminary data.</text>
</comment>
<dbReference type="RefSeq" id="WP_119795725.1">
    <property type="nucleotide sequence ID" value="NZ_QYZD01000027.1"/>
</dbReference>
<dbReference type="Proteomes" id="UP000266177">
    <property type="component" value="Unassembled WGS sequence"/>
</dbReference>
<protein>
    <submittedName>
        <fullName evidence="1">Uncharacterized protein</fullName>
    </submittedName>
</protein>
<evidence type="ECO:0000313" key="1">
    <source>
        <dbReference type="EMBL" id="RJG21147.1"/>
    </source>
</evidence>
<sequence>MNMGVAYGRPYKDILEDLVAAIALIPDGYQFFDMGQEEWDALGEQERHEVLEALADDVFYGLGQERLLFIGSGSVQYDPEFHLIEVVVDSATVARVALT</sequence>
<evidence type="ECO:0000313" key="2">
    <source>
        <dbReference type="Proteomes" id="UP000266177"/>
    </source>
</evidence>
<organism evidence="1 2">
    <name type="scientific">Paenibacillus thiaminolyticus</name>
    <name type="common">Bacillus thiaminolyticus</name>
    <dbReference type="NCBI Taxonomy" id="49283"/>
    <lineage>
        <taxon>Bacteria</taxon>
        <taxon>Bacillati</taxon>
        <taxon>Bacillota</taxon>
        <taxon>Bacilli</taxon>
        <taxon>Bacillales</taxon>
        <taxon>Paenibacillaceae</taxon>
        <taxon>Paenibacillus</taxon>
    </lineage>
</organism>
<accession>A0A3A3GC17</accession>
<dbReference type="EMBL" id="QYZD01000027">
    <property type="protein sequence ID" value="RJG21147.1"/>
    <property type="molecule type" value="Genomic_DNA"/>
</dbReference>
<proteinExistence type="predicted"/>
<dbReference type="AlphaFoldDB" id="A0A3A3GC17"/>
<gene>
    <name evidence="1" type="ORF">DQX05_22705</name>
</gene>
<name>A0A3A3GC17_PANTH</name>
<reference evidence="1 2" key="1">
    <citation type="submission" date="2018-09" db="EMBL/GenBank/DDBJ databases">
        <title>Paenibacillus SK2017-BO5.</title>
        <authorList>
            <person name="Piskunova J.V."/>
            <person name="Dubiley S.A."/>
            <person name="Severinov K.V."/>
        </authorList>
    </citation>
    <scope>NUCLEOTIDE SEQUENCE [LARGE SCALE GENOMIC DNA]</scope>
    <source>
        <strain evidence="1 2">BO5</strain>
    </source>
</reference>